<dbReference type="Gene3D" id="2.40.50.140">
    <property type="entry name" value="Nucleic acid-binding proteins"/>
    <property type="match status" value="1"/>
</dbReference>
<dbReference type="CDD" id="cd02440">
    <property type="entry name" value="AdoMet_MTases"/>
    <property type="match status" value="1"/>
</dbReference>
<comment type="caution">
    <text evidence="6">The sequence shown here is derived from an EMBL/GenBank/DDBJ whole genome shotgun (WGS) entry which is preliminary data.</text>
</comment>
<dbReference type="InterPro" id="IPR010280">
    <property type="entry name" value="U5_MeTrfase_fam"/>
</dbReference>
<dbReference type="EC" id="2.1.1.-" evidence="6"/>
<comment type="similarity">
    <text evidence="4">Belongs to the class I-like SAM-binding methyltransferase superfamily. RNA M5U methyltransferase family.</text>
</comment>
<dbReference type="Pfam" id="PF01938">
    <property type="entry name" value="TRAM"/>
    <property type="match status" value="1"/>
</dbReference>
<keyword evidence="2 4" id="KW-0808">Transferase</keyword>
<evidence type="ECO:0000256" key="4">
    <source>
        <dbReference type="PROSITE-ProRule" id="PRU01024"/>
    </source>
</evidence>
<dbReference type="InterPro" id="IPR030391">
    <property type="entry name" value="MeTrfase_TrmA_CS"/>
</dbReference>
<feature type="binding site" evidence="4">
    <location>
        <position position="252"/>
    </location>
    <ligand>
        <name>S-adenosyl-L-methionine</name>
        <dbReference type="ChEBI" id="CHEBI:59789"/>
    </ligand>
</feature>
<feature type="active site" description="Nucleophile" evidence="4">
    <location>
        <position position="344"/>
    </location>
</feature>
<dbReference type="PROSITE" id="PS50926">
    <property type="entry name" value="TRAM"/>
    <property type="match status" value="1"/>
</dbReference>
<dbReference type="PROSITE" id="PS01231">
    <property type="entry name" value="TRMA_2"/>
    <property type="match status" value="1"/>
</dbReference>
<keyword evidence="7" id="KW-1185">Reference proteome</keyword>
<dbReference type="GO" id="GO:0008168">
    <property type="term" value="F:methyltransferase activity"/>
    <property type="evidence" value="ECO:0007669"/>
    <property type="project" value="UniProtKB-KW"/>
</dbReference>
<organism evidence="6 7">
    <name type="scientific">Dactylosporangium cerinum</name>
    <dbReference type="NCBI Taxonomy" id="1434730"/>
    <lineage>
        <taxon>Bacteria</taxon>
        <taxon>Bacillati</taxon>
        <taxon>Actinomycetota</taxon>
        <taxon>Actinomycetes</taxon>
        <taxon>Micromonosporales</taxon>
        <taxon>Micromonosporaceae</taxon>
        <taxon>Dactylosporangium</taxon>
    </lineage>
</organism>
<gene>
    <name evidence="6" type="ORF">ACFPIJ_01785</name>
</gene>
<feature type="binding site" evidence="4">
    <location>
        <position position="317"/>
    </location>
    <ligand>
        <name>S-adenosyl-L-methionine</name>
        <dbReference type="ChEBI" id="CHEBI:59789"/>
    </ligand>
</feature>
<keyword evidence="1 4" id="KW-0489">Methyltransferase</keyword>
<name>A0ABV9VNK3_9ACTN</name>
<dbReference type="SUPFAM" id="SSF50249">
    <property type="entry name" value="Nucleic acid-binding proteins"/>
    <property type="match status" value="1"/>
</dbReference>
<feature type="binding site" evidence="4">
    <location>
        <position position="223"/>
    </location>
    <ligand>
        <name>S-adenosyl-L-methionine</name>
        <dbReference type="ChEBI" id="CHEBI:59789"/>
    </ligand>
</feature>
<sequence length="388" mass="41421">MSLLELEVGAVAHGGHCVARHDGRVIFVRHALPGERVLARITDERKGYLRADAVEILLPSPDRVIPPCPFSGPGACGGCDWQHVDPAAQRRLKSQVLAEQLARLAAFSAEVQVEPLPGGPLGWRTRVQYAVDDDGRAGFHRHRSGEIVPVDRCRIAHPAIQALPVTTERWPAGSTVEAVAASGGETAVLTRAARSGRLTGPPVRVREVAAGHEWSVDAGGFWQVHPHAVAAFTGTVLEMLRPAAGERAWDLYGGVGLFAATLAPHCGPVTVVEGDRRAVAAGRKALRDLPDVRFVNGDVAATIANPRWRSVDLVVLDPPRAGASREVVSSIAARSPRAVAYVACDPAAFARDTASLLGLGYSLSQIRAFDSFPMTQHFETIGLFERCS</sequence>
<dbReference type="InterPro" id="IPR029063">
    <property type="entry name" value="SAM-dependent_MTases_sf"/>
</dbReference>
<dbReference type="PANTHER" id="PTHR11061">
    <property type="entry name" value="RNA M5U METHYLTRANSFERASE"/>
    <property type="match status" value="1"/>
</dbReference>
<reference evidence="7" key="1">
    <citation type="journal article" date="2019" name="Int. J. Syst. Evol. Microbiol.">
        <title>The Global Catalogue of Microorganisms (GCM) 10K type strain sequencing project: providing services to taxonomists for standard genome sequencing and annotation.</title>
        <authorList>
            <consortium name="The Broad Institute Genomics Platform"/>
            <consortium name="The Broad Institute Genome Sequencing Center for Infectious Disease"/>
            <person name="Wu L."/>
            <person name="Ma J."/>
        </authorList>
    </citation>
    <scope>NUCLEOTIDE SEQUENCE [LARGE SCALE GENOMIC DNA]</scope>
    <source>
        <strain evidence="7">CGMCC 4.7152</strain>
    </source>
</reference>
<feature type="domain" description="TRAM" evidence="5">
    <location>
        <begin position="1"/>
        <end position="55"/>
    </location>
</feature>
<dbReference type="Pfam" id="PF05958">
    <property type="entry name" value="tRNA_U5-meth_tr"/>
    <property type="match status" value="1"/>
</dbReference>
<evidence type="ECO:0000256" key="2">
    <source>
        <dbReference type="ARBA" id="ARBA00022679"/>
    </source>
</evidence>
<dbReference type="Gene3D" id="3.40.50.150">
    <property type="entry name" value="Vaccinia Virus protein VP39"/>
    <property type="match status" value="2"/>
</dbReference>
<dbReference type="PROSITE" id="PS51687">
    <property type="entry name" value="SAM_MT_RNA_M5U"/>
    <property type="match status" value="1"/>
</dbReference>
<evidence type="ECO:0000256" key="1">
    <source>
        <dbReference type="ARBA" id="ARBA00022603"/>
    </source>
</evidence>
<keyword evidence="3 4" id="KW-0949">S-adenosyl-L-methionine</keyword>
<dbReference type="SUPFAM" id="SSF53335">
    <property type="entry name" value="S-adenosyl-L-methionine-dependent methyltransferases"/>
    <property type="match status" value="1"/>
</dbReference>
<proteinExistence type="inferred from homology"/>
<evidence type="ECO:0000313" key="7">
    <source>
        <dbReference type="Proteomes" id="UP001595912"/>
    </source>
</evidence>
<dbReference type="RefSeq" id="WP_380112778.1">
    <property type="nucleotide sequence ID" value="NZ_JBHSIU010000004.1"/>
</dbReference>
<evidence type="ECO:0000256" key="3">
    <source>
        <dbReference type="ARBA" id="ARBA00022691"/>
    </source>
</evidence>
<dbReference type="PANTHER" id="PTHR11061:SF30">
    <property type="entry name" value="TRNA (URACIL(54)-C(5))-METHYLTRANSFERASE"/>
    <property type="match status" value="1"/>
</dbReference>
<protein>
    <submittedName>
        <fullName evidence="6">Class I SAM-dependent RNA methyltransferase</fullName>
        <ecNumber evidence="6">2.1.1.-</ecNumber>
    </submittedName>
</protein>
<dbReference type="GO" id="GO:0032259">
    <property type="term" value="P:methylation"/>
    <property type="evidence" value="ECO:0007669"/>
    <property type="project" value="UniProtKB-KW"/>
</dbReference>
<dbReference type="InterPro" id="IPR012340">
    <property type="entry name" value="NA-bd_OB-fold"/>
</dbReference>
<accession>A0ABV9VNK3</accession>
<evidence type="ECO:0000259" key="5">
    <source>
        <dbReference type="PROSITE" id="PS50926"/>
    </source>
</evidence>
<dbReference type="Proteomes" id="UP001595912">
    <property type="component" value="Unassembled WGS sequence"/>
</dbReference>
<evidence type="ECO:0000313" key="6">
    <source>
        <dbReference type="EMBL" id="MFC4996552.1"/>
    </source>
</evidence>
<feature type="binding site" evidence="4">
    <location>
        <position position="273"/>
    </location>
    <ligand>
        <name>S-adenosyl-L-methionine</name>
        <dbReference type="ChEBI" id="CHEBI:59789"/>
    </ligand>
</feature>
<dbReference type="EMBL" id="JBHSIU010000004">
    <property type="protein sequence ID" value="MFC4996552.1"/>
    <property type="molecule type" value="Genomic_DNA"/>
</dbReference>
<dbReference type="InterPro" id="IPR002792">
    <property type="entry name" value="TRAM_dom"/>
</dbReference>